<reference evidence="11" key="1">
    <citation type="submission" date="2022-11" db="UniProtKB">
        <authorList>
            <consortium name="WormBaseParasite"/>
        </authorList>
    </citation>
    <scope>IDENTIFICATION</scope>
</reference>
<keyword evidence="5 8" id="KW-0804">Transcription</keyword>
<keyword evidence="3 8" id="KW-0227">DNA damage</keyword>
<dbReference type="PANTHER" id="PTHR13152">
    <property type="entry name" value="TFIIH, POLYPEPTIDE 4"/>
    <property type="match status" value="1"/>
</dbReference>
<dbReference type="Pfam" id="PF18307">
    <property type="entry name" value="Tfb2_C"/>
    <property type="match status" value="1"/>
</dbReference>
<name>A0A915BEV6_PARUN</name>
<comment type="similarity">
    <text evidence="2 8">Belongs to the TFB2 family.</text>
</comment>
<dbReference type="Proteomes" id="UP000887569">
    <property type="component" value="Unplaced"/>
</dbReference>
<evidence type="ECO:0000256" key="3">
    <source>
        <dbReference type="ARBA" id="ARBA00022763"/>
    </source>
</evidence>
<evidence type="ECO:0000313" key="11">
    <source>
        <dbReference type="WBParaSite" id="PgR037_g025_t03"/>
    </source>
</evidence>
<evidence type="ECO:0000256" key="7">
    <source>
        <dbReference type="ARBA" id="ARBA00023242"/>
    </source>
</evidence>
<evidence type="ECO:0000256" key="1">
    <source>
        <dbReference type="ARBA" id="ARBA00004123"/>
    </source>
</evidence>
<dbReference type="WBParaSite" id="PgR037_g025_t03">
    <property type="protein sequence ID" value="PgR037_g025_t03"/>
    <property type="gene ID" value="PgR037_g025"/>
</dbReference>
<dbReference type="GO" id="GO:0005675">
    <property type="term" value="C:transcription factor TFIIH holo complex"/>
    <property type="evidence" value="ECO:0007669"/>
    <property type="project" value="TreeGrafter"/>
</dbReference>
<dbReference type="GO" id="GO:0003690">
    <property type="term" value="F:double-stranded DNA binding"/>
    <property type="evidence" value="ECO:0007669"/>
    <property type="project" value="TreeGrafter"/>
</dbReference>
<dbReference type="AlphaFoldDB" id="A0A915BEV6"/>
<accession>A0A915BEV6</accession>
<evidence type="ECO:0000256" key="2">
    <source>
        <dbReference type="ARBA" id="ARBA00007132"/>
    </source>
</evidence>
<dbReference type="InterPro" id="IPR004598">
    <property type="entry name" value="TFIIH_p52/Tfb2"/>
</dbReference>
<dbReference type="GO" id="GO:0001671">
    <property type="term" value="F:ATPase activator activity"/>
    <property type="evidence" value="ECO:0007669"/>
    <property type="project" value="InterPro"/>
</dbReference>
<keyword evidence="4 8" id="KW-0805">Transcription regulation</keyword>
<evidence type="ECO:0000256" key="5">
    <source>
        <dbReference type="ARBA" id="ARBA00023163"/>
    </source>
</evidence>
<keyword evidence="10" id="KW-1185">Reference proteome</keyword>
<keyword evidence="6 8" id="KW-0234">DNA repair</keyword>
<dbReference type="GO" id="GO:0000439">
    <property type="term" value="C:transcription factor TFIIH core complex"/>
    <property type="evidence" value="ECO:0007669"/>
    <property type="project" value="InterPro"/>
</dbReference>
<feature type="domain" description="Transcription factor Tfb2 C-terminal" evidence="9">
    <location>
        <begin position="403"/>
        <end position="453"/>
    </location>
</feature>
<evidence type="ECO:0000313" key="10">
    <source>
        <dbReference type="Proteomes" id="UP000887569"/>
    </source>
</evidence>
<proteinExistence type="inferred from homology"/>
<comment type="function">
    <text evidence="8">Component of the general transcription and DNA repair factor IIH (TFIIH) core complex which is involved in general and transcription-coupled nucleotide excision repair (NER) of damaged DNA.</text>
</comment>
<sequence length="523" mass="60076">RPLLDYLVKRNREQLDTLYESPGAVFAIFRALPDVSQQCVLKVLWLREGVQSSIWQYWVKHEHSSLVENHFDLLRRLGIIEGKEQITLNPIFRKSYIRAVQMGLYRASQMKAMTDLDEKSRKSASKDLGKKATERWECILHYLALPSQKSEQGVSGATKQLFRAAGLTSGGEGEGDMEITSAGFQFLLLNQTEQIWIYILHYLRLEESMGKNVMAELDFLLKLTLCVDHTHTNGRLRVVDGDREKKATWRAFFIDESWSETITNFLMHLRELGLVFIRKRKDGYFFITPLFAHLTVSSSSETAIAEKRTHSGYIIVETNYRVYAYTDSSLQLAILSTFTEMLYRFNDMSVGMLTRDSVRRALQVGITASQIISFLRANAHPETVVAANASPGVIHCVPVTVADQIRLWEDERHRLVFFDSALYSTFESEREYIGVKEYTRSQDILLWFEAVQRASFSSICIRIFCNFSNLNLLCQGDLSLWLLCIDVTSSDIDERSNFNSRQHLKVFLVFLLLNISFVGLLPC</sequence>
<dbReference type="InterPro" id="IPR040662">
    <property type="entry name" value="Tfb2_C"/>
</dbReference>
<evidence type="ECO:0000256" key="6">
    <source>
        <dbReference type="ARBA" id="ARBA00023204"/>
    </source>
</evidence>
<dbReference type="PANTHER" id="PTHR13152:SF0">
    <property type="entry name" value="GENERAL TRANSCRIPTION FACTOR IIH SUBUNIT 4"/>
    <property type="match status" value="1"/>
</dbReference>
<protein>
    <recommendedName>
        <fullName evidence="8">General transcription factor IIH subunit 4</fullName>
    </recommendedName>
</protein>
<dbReference type="Pfam" id="PF03849">
    <property type="entry name" value="Tfb2"/>
    <property type="match status" value="1"/>
</dbReference>
<evidence type="ECO:0000259" key="9">
    <source>
        <dbReference type="Pfam" id="PF18307"/>
    </source>
</evidence>
<dbReference type="GO" id="GO:0006289">
    <property type="term" value="P:nucleotide-excision repair"/>
    <property type="evidence" value="ECO:0007669"/>
    <property type="project" value="InterPro"/>
</dbReference>
<organism evidence="10 11">
    <name type="scientific">Parascaris univalens</name>
    <name type="common">Nematode worm</name>
    <dbReference type="NCBI Taxonomy" id="6257"/>
    <lineage>
        <taxon>Eukaryota</taxon>
        <taxon>Metazoa</taxon>
        <taxon>Ecdysozoa</taxon>
        <taxon>Nematoda</taxon>
        <taxon>Chromadorea</taxon>
        <taxon>Rhabditida</taxon>
        <taxon>Spirurina</taxon>
        <taxon>Ascaridomorpha</taxon>
        <taxon>Ascaridoidea</taxon>
        <taxon>Ascarididae</taxon>
        <taxon>Parascaris</taxon>
    </lineage>
</organism>
<dbReference type="Gene3D" id="3.30.70.2610">
    <property type="match status" value="1"/>
</dbReference>
<evidence type="ECO:0000256" key="8">
    <source>
        <dbReference type="RuleBase" id="RU364024"/>
    </source>
</evidence>
<evidence type="ECO:0000256" key="4">
    <source>
        <dbReference type="ARBA" id="ARBA00023015"/>
    </source>
</evidence>
<keyword evidence="7 8" id="KW-0539">Nucleus</keyword>
<comment type="subcellular location">
    <subcellularLocation>
        <location evidence="1 8">Nucleus</location>
    </subcellularLocation>
</comment>